<organism evidence="3 4">
    <name type="scientific">Paenibacillus antri</name>
    <dbReference type="NCBI Taxonomy" id="2582848"/>
    <lineage>
        <taxon>Bacteria</taxon>
        <taxon>Bacillati</taxon>
        <taxon>Bacillota</taxon>
        <taxon>Bacilli</taxon>
        <taxon>Bacillales</taxon>
        <taxon>Paenibacillaceae</taxon>
        <taxon>Paenibacillus</taxon>
    </lineage>
</organism>
<comment type="similarity">
    <text evidence="1">Belongs to the YciI family.</text>
</comment>
<sequence>MKKLYVVFLPMLDAEKSAEHRQAHLDYLERKYNEGVLTAYGRFVDGWGGMLVYEAESEEEVKAWAVNDPYIVHNARTYEIHEWAVAKANLQR</sequence>
<dbReference type="InterPro" id="IPR011008">
    <property type="entry name" value="Dimeric_a/b-barrel"/>
</dbReference>
<dbReference type="PANTHER" id="PTHR37828">
    <property type="entry name" value="GSR2449 PROTEIN"/>
    <property type="match status" value="1"/>
</dbReference>
<evidence type="ECO:0000313" key="3">
    <source>
        <dbReference type="EMBL" id="TLS54226.1"/>
    </source>
</evidence>
<dbReference type="Gene3D" id="3.30.70.1060">
    <property type="entry name" value="Dimeric alpha+beta barrel"/>
    <property type="match status" value="1"/>
</dbReference>
<dbReference type="RefSeq" id="WP_138192133.1">
    <property type="nucleotide sequence ID" value="NZ_VCIW01000001.1"/>
</dbReference>
<dbReference type="Pfam" id="PF03795">
    <property type="entry name" value="YCII"/>
    <property type="match status" value="1"/>
</dbReference>
<keyword evidence="4" id="KW-1185">Reference proteome</keyword>
<reference evidence="3 4" key="1">
    <citation type="submission" date="2019-05" db="EMBL/GenBank/DDBJ databases">
        <authorList>
            <person name="Narsing Rao M.P."/>
            <person name="Li W.J."/>
        </authorList>
    </citation>
    <scope>NUCLEOTIDE SEQUENCE [LARGE SCALE GENOMIC DNA]</scope>
    <source>
        <strain evidence="3 4">SYSU_K30003</strain>
    </source>
</reference>
<dbReference type="InterPro" id="IPR005545">
    <property type="entry name" value="YCII"/>
</dbReference>
<dbReference type="OrthoDB" id="162319at2"/>
<proteinExistence type="inferred from homology"/>
<feature type="domain" description="YCII-related" evidence="2">
    <location>
        <begin position="13"/>
        <end position="83"/>
    </location>
</feature>
<evidence type="ECO:0000256" key="1">
    <source>
        <dbReference type="ARBA" id="ARBA00007689"/>
    </source>
</evidence>
<dbReference type="Proteomes" id="UP000309676">
    <property type="component" value="Unassembled WGS sequence"/>
</dbReference>
<evidence type="ECO:0000259" key="2">
    <source>
        <dbReference type="Pfam" id="PF03795"/>
    </source>
</evidence>
<dbReference type="AlphaFoldDB" id="A0A5R9GI94"/>
<gene>
    <name evidence="3" type="ORF">FE782_02450</name>
</gene>
<dbReference type="EMBL" id="VCIW01000001">
    <property type="protein sequence ID" value="TLS54226.1"/>
    <property type="molecule type" value="Genomic_DNA"/>
</dbReference>
<dbReference type="PANTHER" id="PTHR37828:SF1">
    <property type="entry name" value="YCII-RELATED DOMAIN-CONTAINING PROTEIN"/>
    <property type="match status" value="1"/>
</dbReference>
<dbReference type="SUPFAM" id="SSF54909">
    <property type="entry name" value="Dimeric alpha+beta barrel"/>
    <property type="match status" value="1"/>
</dbReference>
<protein>
    <recommendedName>
        <fullName evidence="2">YCII-related domain-containing protein</fullName>
    </recommendedName>
</protein>
<accession>A0A5R9GI94</accession>
<comment type="caution">
    <text evidence="3">The sequence shown here is derived from an EMBL/GenBank/DDBJ whole genome shotgun (WGS) entry which is preliminary data.</text>
</comment>
<name>A0A5R9GI94_9BACL</name>
<evidence type="ECO:0000313" key="4">
    <source>
        <dbReference type="Proteomes" id="UP000309676"/>
    </source>
</evidence>